<dbReference type="RefSeq" id="WP_006981036.1">
    <property type="nucleotide sequence ID" value="NZ_ABVL01000011.1"/>
</dbReference>
<dbReference type="AlphaFoldDB" id="B4D473"/>
<dbReference type="Gene3D" id="3.10.180.10">
    <property type="entry name" value="2,3-Dihydroxybiphenyl 1,2-Dioxygenase, domain 1"/>
    <property type="match status" value="1"/>
</dbReference>
<dbReference type="SUPFAM" id="SSF54593">
    <property type="entry name" value="Glyoxalase/Bleomycin resistance protein/Dihydroxybiphenyl dioxygenase"/>
    <property type="match status" value="1"/>
</dbReference>
<name>B4D473_9BACT</name>
<dbReference type="InterPro" id="IPR028973">
    <property type="entry name" value="PhnB-like"/>
</dbReference>
<organism evidence="2 3">
    <name type="scientific">Chthoniobacter flavus Ellin428</name>
    <dbReference type="NCBI Taxonomy" id="497964"/>
    <lineage>
        <taxon>Bacteria</taxon>
        <taxon>Pseudomonadati</taxon>
        <taxon>Verrucomicrobiota</taxon>
        <taxon>Spartobacteria</taxon>
        <taxon>Chthoniobacterales</taxon>
        <taxon>Chthoniobacteraceae</taxon>
        <taxon>Chthoniobacter</taxon>
    </lineage>
</organism>
<keyword evidence="2" id="KW-0808">Transferase</keyword>
<keyword evidence="2" id="KW-0489">Methyltransferase</keyword>
<dbReference type="STRING" id="497964.CfE428DRAFT_3711"/>
<dbReference type="PANTHER" id="PTHR33990">
    <property type="entry name" value="PROTEIN YJDN-RELATED"/>
    <property type="match status" value="1"/>
</dbReference>
<keyword evidence="3" id="KW-1185">Reference proteome</keyword>
<dbReference type="PANTHER" id="PTHR33990:SF1">
    <property type="entry name" value="PROTEIN YJDN"/>
    <property type="match status" value="1"/>
</dbReference>
<proteinExistence type="predicted"/>
<evidence type="ECO:0000259" key="1">
    <source>
        <dbReference type="Pfam" id="PF06983"/>
    </source>
</evidence>
<sequence>MSDTSLQPYLFFGGRTEEAIEFYRGALHAEVVMMMRYSDSPEPSQMPLPPNWDKKIMHANIKFGNNQILMSDGCGDEKKFDGFSLALTLSNEAEAKRIYDALSAGGEPSMPLTKTFFSPAFGMLRDRFGVNWMVMVPGQHA</sequence>
<evidence type="ECO:0000313" key="2">
    <source>
        <dbReference type="EMBL" id="EDY18674.1"/>
    </source>
</evidence>
<dbReference type="InParanoid" id="B4D473"/>
<dbReference type="eggNOG" id="COG2764">
    <property type="taxonomic scope" value="Bacteria"/>
</dbReference>
<dbReference type="GO" id="GO:0008168">
    <property type="term" value="F:methyltransferase activity"/>
    <property type="evidence" value="ECO:0007669"/>
    <property type="project" value="UniProtKB-KW"/>
</dbReference>
<reference evidence="2 3" key="1">
    <citation type="journal article" date="2011" name="J. Bacteriol.">
        <title>Genome sequence of Chthoniobacter flavus Ellin428, an aerobic heterotrophic soil bacterium.</title>
        <authorList>
            <person name="Kant R."/>
            <person name="van Passel M.W."/>
            <person name="Palva A."/>
            <person name="Lucas S."/>
            <person name="Lapidus A."/>
            <person name="Glavina Del Rio T."/>
            <person name="Dalin E."/>
            <person name="Tice H."/>
            <person name="Bruce D."/>
            <person name="Goodwin L."/>
            <person name="Pitluck S."/>
            <person name="Larimer F.W."/>
            <person name="Land M.L."/>
            <person name="Hauser L."/>
            <person name="Sangwan P."/>
            <person name="de Vos W.M."/>
            <person name="Janssen P.H."/>
            <person name="Smidt H."/>
        </authorList>
    </citation>
    <scope>NUCLEOTIDE SEQUENCE [LARGE SCALE GENOMIC DNA]</scope>
    <source>
        <strain evidence="2 3">Ellin428</strain>
    </source>
</reference>
<dbReference type="InterPro" id="IPR029068">
    <property type="entry name" value="Glyas_Bleomycin-R_OHBP_Dase"/>
</dbReference>
<accession>B4D473</accession>
<dbReference type="FunCoup" id="B4D473">
    <property type="interactions" value="96"/>
</dbReference>
<gene>
    <name evidence="2" type="ORF">CfE428DRAFT_3711</name>
</gene>
<protein>
    <submittedName>
        <fullName evidence="2">3-demethylubiquinone-9 3-methyltransferase</fullName>
    </submittedName>
</protein>
<dbReference type="EMBL" id="ABVL01000011">
    <property type="protein sequence ID" value="EDY18674.1"/>
    <property type="molecule type" value="Genomic_DNA"/>
</dbReference>
<dbReference type="Proteomes" id="UP000005824">
    <property type="component" value="Unassembled WGS sequence"/>
</dbReference>
<feature type="domain" description="PhnB-like" evidence="1">
    <location>
        <begin position="6"/>
        <end position="134"/>
    </location>
</feature>
<dbReference type="GO" id="GO:0032259">
    <property type="term" value="P:methylation"/>
    <property type="evidence" value="ECO:0007669"/>
    <property type="project" value="UniProtKB-KW"/>
</dbReference>
<comment type="caution">
    <text evidence="2">The sequence shown here is derived from an EMBL/GenBank/DDBJ whole genome shotgun (WGS) entry which is preliminary data.</text>
</comment>
<evidence type="ECO:0000313" key="3">
    <source>
        <dbReference type="Proteomes" id="UP000005824"/>
    </source>
</evidence>
<dbReference type="Pfam" id="PF06983">
    <property type="entry name" value="3-dmu-9_3-mt"/>
    <property type="match status" value="1"/>
</dbReference>
<keyword evidence="2" id="KW-0830">Ubiquinone</keyword>
<dbReference type="CDD" id="cd06588">
    <property type="entry name" value="PhnB_like"/>
    <property type="match status" value="1"/>
</dbReference>